<dbReference type="Gene3D" id="2.40.10.340">
    <property type="entry name" value="Rod shape-determining protein MreC, domain 1"/>
    <property type="match status" value="1"/>
</dbReference>
<evidence type="ECO:0000259" key="7">
    <source>
        <dbReference type="Pfam" id="PF04085"/>
    </source>
</evidence>
<dbReference type="PANTHER" id="PTHR34138:SF1">
    <property type="entry name" value="CELL SHAPE-DETERMINING PROTEIN MREC"/>
    <property type="match status" value="1"/>
</dbReference>
<dbReference type="NCBIfam" id="TIGR00219">
    <property type="entry name" value="mreC"/>
    <property type="match status" value="1"/>
</dbReference>
<evidence type="ECO:0000256" key="6">
    <source>
        <dbReference type="SAM" id="Coils"/>
    </source>
</evidence>
<dbReference type="InterPro" id="IPR042175">
    <property type="entry name" value="Cell/Rod_MreC_2"/>
</dbReference>
<dbReference type="InterPro" id="IPR007221">
    <property type="entry name" value="MreC"/>
</dbReference>
<dbReference type="Proteomes" id="UP001595840">
    <property type="component" value="Unassembled WGS sequence"/>
</dbReference>
<dbReference type="RefSeq" id="WP_380736339.1">
    <property type="nucleotide sequence ID" value="NZ_JAUFQG010000004.1"/>
</dbReference>
<evidence type="ECO:0000256" key="5">
    <source>
        <dbReference type="PIRNR" id="PIRNR038471"/>
    </source>
</evidence>
<name>A0ABV8V8N8_9GAMM</name>
<dbReference type="PANTHER" id="PTHR34138">
    <property type="entry name" value="CELL SHAPE-DETERMINING PROTEIN MREC"/>
    <property type="match status" value="1"/>
</dbReference>
<dbReference type="Pfam" id="PF04085">
    <property type="entry name" value="MreC"/>
    <property type="match status" value="1"/>
</dbReference>
<dbReference type="Gene3D" id="2.40.10.350">
    <property type="entry name" value="Rod shape-determining protein MreC, domain 2"/>
    <property type="match status" value="1"/>
</dbReference>
<evidence type="ECO:0000313" key="8">
    <source>
        <dbReference type="EMBL" id="MFC4363555.1"/>
    </source>
</evidence>
<dbReference type="PIRSF" id="PIRSF038471">
    <property type="entry name" value="MreC"/>
    <property type="match status" value="1"/>
</dbReference>
<keyword evidence="9" id="KW-1185">Reference proteome</keyword>
<dbReference type="InterPro" id="IPR055342">
    <property type="entry name" value="MreC_beta-barrel_core"/>
</dbReference>
<dbReference type="InterPro" id="IPR042177">
    <property type="entry name" value="Cell/Rod_1"/>
</dbReference>
<feature type="coiled-coil region" evidence="6">
    <location>
        <begin position="63"/>
        <end position="107"/>
    </location>
</feature>
<protein>
    <recommendedName>
        <fullName evidence="2 5">Cell shape-determining protein MreC</fullName>
    </recommendedName>
    <alternativeName>
        <fullName evidence="4 5">Cell shape protein MreC</fullName>
    </alternativeName>
</protein>
<accession>A0ABV8V8N8</accession>
<evidence type="ECO:0000313" key="9">
    <source>
        <dbReference type="Proteomes" id="UP001595840"/>
    </source>
</evidence>
<organism evidence="8 9">
    <name type="scientific">Simiduia curdlanivorans</name>
    <dbReference type="NCBI Taxonomy" id="1492769"/>
    <lineage>
        <taxon>Bacteria</taxon>
        <taxon>Pseudomonadati</taxon>
        <taxon>Pseudomonadota</taxon>
        <taxon>Gammaproteobacteria</taxon>
        <taxon>Cellvibrionales</taxon>
        <taxon>Cellvibrionaceae</taxon>
        <taxon>Simiduia</taxon>
    </lineage>
</organism>
<keyword evidence="6" id="KW-0175">Coiled coil</keyword>
<sequence length="282" mass="30554">MKPLFTKGPSPASRASVLIAAMLALILINRYTPWLDPAREQLGVIAAPFYWLSNVPSRLGEWLDDSMNSREELEQQNAALKGEVLVLKRKTQQMASLAAENVRLRQLLNSADLIEDRVLVAELIGVSPNPQSHVVVVNKGSDDGVYVGQPLLDANGLMGQVIDITALTSRVMLITDPTHALPVQVNRNGVRAIAEGVGDLYSLKLRHLSSTVDIRAGDLLVSSGLGQRFPVGYPVAEVVSVTMEPGKPFADVIAVPKAQLNRSRHVLLVFDSETNRAGTQAQ</sequence>
<evidence type="ECO:0000256" key="1">
    <source>
        <dbReference type="ARBA" id="ARBA00009369"/>
    </source>
</evidence>
<reference evidence="9" key="1">
    <citation type="journal article" date="2019" name="Int. J. Syst. Evol. Microbiol.">
        <title>The Global Catalogue of Microorganisms (GCM) 10K type strain sequencing project: providing services to taxonomists for standard genome sequencing and annotation.</title>
        <authorList>
            <consortium name="The Broad Institute Genomics Platform"/>
            <consortium name="The Broad Institute Genome Sequencing Center for Infectious Disease"/>
            <person name="Wu L."/>
            <person name="Ma J."/>
        </authorList>
    </citation>
    <scope>NUCLEOTIDE SEQUENCE [LARGE SCALE GENOMIC DNA]</scope>
    <source>
        <strain evidence="9">CECT 8570</strain>
    </source>
</reference>
<comment type="similarity">
    <text evidence="1 5">Belongs to the MreC family.</text>
</comment>
<keyword evidence="3 5" id="KW-0133">Cell shape</keyword>
<comment type="caution">
    <text evidence="8">The sequence shown here is derived from an EMBL/GenBank/DDBJ whole genome shotgun (WGS) entry which is preliminary data.</text>
</comment>
<evidence type="ECO:0000256" key="2">
    <source>
        <dbReference type="ARBA" id="ARBA00013855"/>
    </source>
</evidence>
<evidence type="ECO:0000256" key="3">
    <source>
        <dbReference type="ARBA" id="ARBA00022960"/>
    </source>
</evidence>
<gene>
    <name evidence="8" type="primary">mreC</name>
    <name evidence="8" type="ORF">ACFOX3_14665</name>
</gene>
<evidence type="ECO:0000256" key="4">
    <source>
        <dbReference type="ARBA" id="ARBA00032089"/>
    </source>
</evidence>
<comment type="function">
    <text evidence="5">Involved in formation and maintenance of cell shape.</text>
</comment>
<dbReference type="EMBL" id="JBHSCX010000020">
    <property type="protein sequence ID" value="MFC4363555.1"/>
    <property type="molecule type" value="Genomic_DNA"/>
</dbReference>
<feature type="domain" description="Rod shape-determining protein MreC beta-barrel core" evidence="7">
    <location>
        <begin position="124"/>
        <end position="269"/>
    </location>
</feature>
<proteinExistence type="inferred from homology"/>